<dbReference type="EMBL" id="CM056743">
    <property type="protein sequence ID" value="KAJ8674603.1"/>
    <property type="molecule type" value="Genomic_DNA"/>
</dbReference>
<name>A0ACC2NTQ9_9HYME</name>
<gene>
    <name evidence="1" type="ORF">QAD02_005865</name>
</gene>
<evidence type="ECO:0000313" key="2">
    <source>
        <dbReference type="Proteomes" id="UP001239111"/>
    </source>
</evidence>
<sequence>MTYFVHDLNFDYECLEIPPVNLYICFLKSFRSLFKELRSDKVKFVTTMSTAHLPEEYKTSLHELEELIAEKISVAHAVRLTEDFVEAQDEMIIGKVTEIVGGFIKPIYYVAVFLTIDIDSTIFIKATKSKS</sequence>
<organism evidence="1 2">
    <name type="scientific">Eretmocerus hayati</name>
    <dbReference type="NCBI Taxonomy" id="131215"/>
    <lineage>
        <taxon>Eukaryota</taxon>
        <taxon>Metazoa</taxon>
        <taxon>Ecdysozoa</taxon>
        <taxon>Arthropoda</taxon>
        <taxon>Hexapoda</taxon>
        <taxon>Insecta</taxon>
        <taxon>Pterygota</taxon>
        <taxon>Neoptera</taxon>
        <taxon>Endopterygota</taxon>
        <taxon>Hymenoptera</taxon>
        <taxon>Apocrita</taxon>
        <taxon>Proctotrupomorpha</taxon>
        <taxon>Chalcidoidea</taxon>
        <taxon>Aphelinidae</taxon>
        <taxon>Aphelininae</taxon>
        <taxon>Eretmocerus</taxon>
    </lineage>
</organism>
<keyword evidence="2" id="KW-1185">Reference proteome</keyword>
<dbReference type="Proteomes" id="UP001239111">
    <property type="component" value="Chromosome 3"/>
</dbReference>
<protein>
    <submittedName>
        <fullName evidence="1">Uncharacterized protein</fullName>
    </submittedName>
</protein>
<proteinExistence type="predicted"/>
<reference evidence="1" key="1">
    <citation type="submission" date="2023-04" db="EMBL/GenBank/DDBJ databases">
        <title>A chromosome-level genome assembly of the parasitoid wasp Eretmocerus hayati.</title>
        <authorList>
            <person name="Zhong Y."/>
            <person name="Liu S."/>
            <person name="Liu Y."/>
        </authorList>
    </citation>
    <scope>NUCLEOTIDE SEQUENCE</scope>
    <source>
        <strain evidence="1">ZJU_SS_LIU_2023</strain>
    </source>
</reference>
<evidence type="ECO:0000313" key="1">
    <source>
        <dbReference type="EMBL" id="KAJ8674603.1"/>
    </source>
</evidence>
<accession>A0ACC2NTQ9</accession>
<comment type="caution">
    <text evidence="1">The sequence shown here is derived from an EMBL/GenBank/DDBJ whole genome shotgun (WGS) entry which is preliminary data.</text>
</comment>